<gene>
    <name evidence="6" type="ORF">EXU28_14040</name>
</gene>
<dbReference type="InterPro" id="IPR005471">
    <property type="entry name" value="Tscrpt_reg_IclR_N"/>
</dbReference>
<dbReference type="GO" id="GO:0003677">
    <property type="term" value="F:DNA binding"/>
    <property type="evidence" value="ECO:0007669"/>
    <property type="project" value="UniProtKB-KW"/>
</dbReference>
<dbReference type="PANTHER" id="PTHR30136:SF35">
    <property type="entry name" value="HTH-TYPE TRANSCRIPTIONAL REGULATOR RV1719"/>
    <property type="match status" value="1"/>
</dbReference>
<dbReference type="SUPFAM" id="SSF46785">
    <property type="entry name" value="Winged helix' DNA-binding domain"/>
    <property type="match status" value="1"/>
</dbReference>
<evidence type="ECO:0000313" key="7">
    <source>
        <dbReference type="Proteomes" id="UP000293863"/>
    </source>
</evidence>
<dbReference type="Pfam" id="PF01614">
    <property type="entry name" value="IclR_C"/>
    <property type="match status" value="1"/>
</dbReference>
<dbReference type="InterPro" id="IPR036388">
    <property type="entry name" value="WH-like_DNA-bd_sf"/>
</dbReference>
<keyword evidence="3" id="KW-0804">Transcription</keyword>
<dbReference type="RefSeq" id="WP_130132200.1">
    <property type="nucleotide sequence ID" value="NZ_SGSQ01000022.1"/>
</dbReference>
<dbReference type="Pfam" id="PF09339">
    <property type="entry name" value="HTH_IclR"/>
    <property type="match status" value="1"/>
</dbReference>
<feature type="domain" description="IclR-ED" evidence="5">
    <location>
        <begin position="65"/>
        <end position="253"/>
    </location>
</feature>
<evidence type="ECO:0000259" key="4">
    <source>
        <dbReference type="PROSITE" id="PS51077"/>
    </source>
</evidence>
<dbReference type="SMART" id="SM00346">
    <property type="entry name" value="HTH_ICLR"/>
    <property type="match status" value="1"/>
</dbReference>
<sequence>MLSNNDRTLTVLEALLKNVNGCALSQLSTDLDIPKSAMHRLLTSMKDMGYIYQDELSQHYKLTLKIASMGLTYLSSRSITETFQPFLNQLAEESAELVRLGMIENENIIWIAKAQGSKSGLKYDPDSGSVAYLPASSCGLTYLSALKQPDFERIVAREGFEKAQQFGPNTPKNMDELKTLVQASKERGYGLIQDTYELGMTAMAKIIVNPFTGAPFGTVSIAGPSVRLNEKRVEELAPALLETADKIGQIIHLAQL</sequence>
<dbReference type="PROSITE" id="PS51078">
    <property type="entry name" value="ICLR_ED"/>
    <property type="match status" value="1"/>
</dbReference>
<dbReference type="AlphaFoldDB" id="A0A4Q7ADU9"/>
<evidence type="ECO:0000313" key="6">
    <source>
        <dbReference type="EMBL" id="RZG44714.1"/>
    </source>
</evidence>
<dbReference type="GO" id="GO:0003700">
    <property type="term" value="F:DNA-binding transcription factor activity"/>
    <property type="evidence" value="ECO:0007669"/>
    <property type="project" value="TreeGrafter"/>
</dbReference>
<organism evidence="6 7">
    <name type="scientific">Acinetobacter wuhouensis</name>
    <dbReference type="NCBI Taxonomy" id="1879050"/>
    <lineage>
        <taxon>Bacteria</taxon>
        <taxon>Pseudomonadati</taxon>
        <taxon>Pseudomonadota</taxon>
        <taxon>Gammaproteobacteria</taxon>
        <taxon>Moraxellales</taxon>
        <taxon>Moraxellaceae</taxon>
        <taxon>Acinetobacter</taxon>
    </lineage>
</organism>
<dbReference type="Gene3D" id="3.30.450.40">
    <property type="match status" value="1"/>
</dbReference>
<accession>A0A4Q7ADU9</accession>
<dbReference type="Proteomes" id="UP000293863">
    <property type="component" value="Unassembled WGS sequence"/>
</dbReference>
<keyword evidence="7" id="KW-1185">Reference proteome</keyword>
<dbReference type="InterPro" id="IPR036390">
    <property type="entry name" value="WH_DNA-bd_sf"/>
</dbReference>
<name>A0A4Q7ADU9_9GAMM</name>
<dbReference type="GO" id="GO:0045892">
    <property type="term" value="P:negative regulation of DNA-templated transcription"/>
    <property type="evidence" value="ECO:0007669"/>
    <property type="project" value="TreeGrafter"/>
</dbReference>
<evidence type="ECO:0000259" key="5">
    <source>
        <dbReference type="PROSITE" id="PS51078"/>
    </source>
</evidence>
<dbReference type="InterPro" id="IPR050707">
    <property type="entry name" value="HTH_MetabolicPath_Reg"/>
</dbReference>
<protein>
    <submittedName>
        <fullName evidence="6">IclR family transcriptional regulator</fullName>
    </submittedName>
</protein>
<proteinExistence type="predicted"/>
<dbReference type="InterPro" id="IPR029016">
    <property type="entry name" value="GAF-like_dom_sf"/>
</dbReference>
<reference evidence="6 7" key="1">
    <citation type="submission" date="2019-02" db="EMBL/GenBank/DDBJ databases">
        <title>The Batch Genome Submission of Acinetobacter spp. strains.</title>
        <authorList>
            <person name="Qin J."/>
            <person name="Hu Y."/>
            <person name="Ye H."/>
            <person name="Wei L."/>
            <person name="Feng Y."/>
            <person name="Zong Z."/>
        </authorList>
    </citation>
    <scope>NUCLEOTIDE SEQUENCE [LARGE SCALE GENOMIC DNA]</scope>
    <source>
        <strain evidence="6 7">WCHAW060049</strain>
    </source>
</reference>
<keyword evidence="1" id="KW-0805">Transcription regulation</keyword>
<dbReference type="SUPFAM" id="SSF55781">
    <property type="entry name" value="GAF domain-like"/>
    <property type="match status" value="1"/>
</dbReference>
<dbReference type="Gene3D" id="1.10.10.10">
    <property type="entry name" value="Winged helix-like DNA-binding domain superfamily/Winged helix DNA-binding domain"/>
    <property type="match status" value="1"/>
</dbReference>
<evidence type="ECO:0000256" key="1">
    <source>
        <dbReference type="ARBA" id="ARBA00023015"/>
    </source>
</evidence>
<evidence type="ECO:0000256" key="3">
    <source>
        <dbReference type="ARBA" id="ARBA00023163"/>
    </source>
</evidence>
<evidence type="ECO:0000256" key="2">
    <source>
        <dbReference type="ARBA" id="ARBA00023125"/>
    </source>
</evidence>
<feature type="domain" description="HTH iclR-type" evidence="4">
    <location>
        <begin position="2"/>
        <end position="64"/>
    </location>
</feature>
<keyword evidence="2" id="KW-0238">DNA-binding</keyword>
<dbReference type="PROSITE" id="PS51077">
    <property type="entry name" value="HTH_ICLR"/>
    <property type="match status" value="1"/>
</dbReference>
<dbReference type="EMBL" id="SGSQ01000022">
    <property type="protein sequence ID" value="RZG44714.1"/>
    <property type="molecule type" value="Genomic_DNA"/>
</dbReference>
<dbReference type="PANTHER" id="PTHR30136">
    <property type="entry name" value="HELIX-TURN-HELIX TRANSCRIPTIONAL REGULATOR, ICLR FAMILY"/>
    <property type="match status" value="1"/>
</dbReference>
<dbReference type="InterPro" id="IPR014757">
    <property type="entry name" value="Tscrpt_reg_IclR_C"/>
</dbReference>
<comment type="caution">
    <text evidence="6">The sequence shown here is derived from an EMBL/GenBank/DDBJ whole genome shotgun (WGS) entry which is preliminary data.</text>
</comment>